<sequence length="71" mass="7911">MLRADLEDFEENTAYADYNAFDINRLQLIELQFAQVKNFSTKPFDVSLPSFHAGATMVESSAYLKKGGSGT</sequence>
<evidence type="ECO:0000313" key="1">
    <source>
        <dbReference type="EMBL" id="RMX46647.1"/>
    </source>
</evidence>
<comment type="caution">
    <text evidence="1">The sequence shown here is derived from an EMBL/GenBank/DDBJ whole genome shotgun (WGS) entry which is preliminary data.</text>
</comment>
<organism evidence="1 2">
    <name type="scientific">Pocillopora damicornis</name>
    <name type="common">Cauliflower coral</name>
    <name type="synonym">Millepora damicornis</name>
    <dbReference type="NCBI Taxonomy" id="46731"/>
    <lineage>
        <taxon>Eukaryota</taxon>
        <taxon>Metazoa</taxon>
        <taxon>Cnidaria</taxon>
        <taxon>Anthozoa</taxon>
        <taxon>Hexacorallia</taxon>
        <taxon>Scleractinia</taxon>
        <taxon>Astrocoeniina</taxon>
        <taxon>Pocilloporidae</taxon>
        <taxon>Pocillopora</taxon>
    </lineage>
</organism>
<proteinExistence type="predicted"/>
<accession>A0A3M6TZ32</accession>
<protein>
    <submittedName>
        <fullName evidence="1">Uncharacterized protein</fullName>
    </submittedName>
</protein>
<dbReference type="EMBL" id="RCHS01002616">
    <property type="protein sequence ID" value="RMX46647.1"/>
    <property type="molecule type" value="Genomic_DNA"/>
</dbReference>
<reference evidence="1 2" key="1">
    <citation type="journal article" date="2018" name="Sci. Rep.">
        <title>Comparative analysis of the Pocillopora damicornis genome highlights role of immune system in coral evolution.</title>
        <authorList>
            <person name="Cunning R."/>
            <person name="Bay R.A."/>
            <person name="Gillette P."/>
            <person name="Baker A.C."/>
            <person name="Traylor-Knowles N."/>
        </authorList>
    </citation>
    <scope>NUCLEOTIDE SEQUENCE [LARGE SCALE GENOMIC DNA]</scope>
    <source>
        <strain evidence="1">RSMAS</strain>
        <tissue evidence="1">Whole animal</tissue>
    </source>
</reference>
<keyword evidence="2" id="KW-1185">Reference proteome</keyword>
<name>A0A3M6TZ32_POCDA</name>
<dbReference type="Proteomes" id="UP000275408">
    <property type="component" value="Unassembled WGS sequence"/>
</dbReference>
<dbReference type="AlphaFoldDB" id="A0A3M6TZ32"/>
<evidence type="ECO:0000313" key="2">
    <source>
        <dbReference type="Proteomes" id="UP000275408"/>
    </source>
</evidence>
<gene>
    <name evidence="1" type="ORF">pdam_00012407</name>
</gene>